<sequence length="417" mass="45996">MRRTGRANNRDAHRNVRPPSGRGGSVTCKTASAAPAPDRLIEQLYGTFSDDLRMEGCLRLMTQVFGNRLTGIHRDDLTAGHASYPAMVSDELDAGALHTLARDYERKAPVNNLWSHRSGPGYIRQGYQYGEAVVSDAELLASPYYSQYLKPADIRYGMGICLDHQGPSRFTVMSFNRPPRRGPFGERDLAMVRHLRPHLVKLYAIHRRLARLEGELDTLRSTFDRVPVGMLLMDPDGRLLDCNAAAERLLQESPDVLRTPDGTLRFRSSRAQAQLKAAMARREDDLASPAALAMLIPSQRGQPGQDLVLHLCPLPPSAPDLLTVGGRTLGLLYALDDAGSSKVGLQVLQATLGLTRMEARVCMALRTHRDMEEVAQVLGVAISTVRSHLKHAFAKTGTSRQSELVLLVERLLSLAPR</sequence>
<proteinExistence type="predicted"/>
<evidence type="ECO:0000256" key="1">
    <source>
        <dbReference type="SAM" id="MobiDB-lite"/>
    </source>
</evidence>
<name>A0A4V1N1L9_9GAMM</name>
<protein>
    <submittedName>
        <fullName evidence="3">Helix-turn-helix transcriptional regulator</fullName>
    </submittedName>
</protein>
<dbReference type="GO" id="GO:0003677">
    <property type="term" value="F:DNA binding"/>
    <property type="evidence" value="ECO:0007669"/>
    <property type="project" value="InterPro"/>
</dbReference>
<dbReference type="SUPFAM" id="SSF55785">
    <property type="entry name" value="PYP-like sensor domain (PAS domain)"/>
    <property type="match status" value="1"/>
</dbReference>
<dbReference type="SMART" id="SM00421">
    <property type="entry name" value="HTH_LUXR"/>
    <property type="match status" value="1"/>
</dbReference>
<accession>A0A4V1N1L9</accession>
<dbReference type="Pfam" id="PF13188">
    <property type="entry name" value="PAS_8"/>
    <property type="match status" value="1"/>
</dbReference>
<dbReference type="InterPro" id="IPR035965">
    <property type="entry name" value="PAS-like_dom_sf"/>
</dbReference>
<dbReference type="SUPFAM" id="SSF46894">
    <property type="entry name" value="C-terminal effector domain of the bipartite response regulators"/>
    <property type="match status" value="1"/>
</dbReference>
<evidence type="ECO:0000313" key="4">
    <source>
        <dbReference type="Proteomes" id="UP000289784"/>
    </source>
</evidence>
<comment type="caution">
    <text evidence="3">The sequence shown here is derived from an EMBL/GenBank/DDBJ whole genome shotgun (WGS) entry which is preliminary data.</text>
</comment>
<keyword evidence="4" id="KW-1185">Reference proteome</keyword>
<dbReference type="InterPro" id="IPR016032">
    <property type="entry name" value="Sig_transdc_resp-reg_C-effctor"/>
</dbReference>
<dbReference type="InterPro" id="IPR000792">
    <property type="entry name" value="Tscrpt_reg_LuxR_C"/>
</dbReference>
<dbReference type="EMBL" id="SAWZ01000001">
    <property type="protein sequence ID" value="RXR08758.1"/>
    <property type="molecule type" value="Genomic_DNA"/>
</dbReference>
<dbReference type="GO" id="GO:0006355">
    <property type="term" value="P:regulation of DNA-templated transcription"/>
    <property type="evidence" value="ECO:0007669"/>
    <property type="project" value="InterPro"/>
</dbReference>
<feature type="region of interest" description="Disordered" evidence="1">
    <location>
        <begin position="1"/>
        <end position="32"/>
    </location>
</feature>
<evidence type="ECO:0000313" key="3">
    <source>
        <dbReference type="EMBL" id="RXR08758.1"/>
    </source>
</evidence>
<reference evidence="3 4" key="1">
    <citation type="submission" date="2019-01" db="EMBL/GenBank/DDBJ databases">
        <title>Pseudoxanthomonas composti sp. nov., isolated from compost.</title>
        <authorList>
            <person name="Yang G."/>
        </authorList>
    </citation>
    <scope>NUCLEOTIDE SEQUENCE [LARGE SCALE GENOMIC DNA]</scope>
    <source>
        <strain evidence="3 4">GSS15</strain>
    </source>
</reference>
<dbReference type="OrthoDB" id="5945633at2"/>
<dbReference type="Gene3D" id="1.10.10.10">
    <property type="entry name" value="Winged helix-like DNA-binding domain superfamily/Winged helix DNA-binding domain"/>
    <property type="match status" value="1"/>
</dbReference>
<gene>
    <name evidence="3" type="ORF">EPA99_02795</name>
</gene>
<organism evidence="3 4">
    <name type="scientific">Pseudoxanthomonas composti</name>
    <dbReference type="NCBI Taxonomy" id="2137479"/>
    <lineage>
        <taxon>Bacteria</taxon>
        <taxon>Pseudomonadati</taxon>
        <taxon>Pseudomonadota</taxon>
        <taxon>Gammaproteobacteria</taxon>
        <taxon>Lysobacterales</taxon>
        <taxon>Lysobacteraceae</taxon>
        <taxon>Pseudoxanthomonas</taxon>
    </lineage>
</organism>
<dbReference type="AlphaFoldDB" id="A0A4V1N1L9"/>
<feature type="domain" description="HTH luxR-type" evidence="2">
    <location>
        <begin position="351"/>
        <end position="408"/>
    </location>
</feature>
<dbReference type="Proteomes" id="UP000289784">
    <property type="component" value="Unassembled WGS sequence"/>
</dbReference>
<dbReference type="Gene3D" id="3.30.450.20">
    <property type="entry name" value="PAS domain"/>
    <property type="match status" value="1"/>
</dbReference>
<dbReference type="InterPro" id="IPR000014">
    <property type="entry name" value="PAS"/>
</dbReference>
<dbReference type="InterPro" id="IPR036388">
    <property type="entry name" value="WH-like_DNA-bd_sf"/>
</dbReference>
<evidence type="ECO:0000259" key="2">
    <source>
        <dbReference type="SMART" id="SM00421"/>
    </source>
</evidence>